<dbReference type="SUPFAM" id="SSF82693">
    <property type="entry name" value="Multidrug efflux transporter AcrB pore domain, PN1, PN2, PC1 and PC2 subdomains"/>
    <property type="match status" value="1"/>
</dbReference>
<organism evidence="2 3">
    <name type="scientific">Bartonella acomydis</name>
    <dbReference type="NCBI Taxonomy" id="686234"/>
    <lineage>
        <taxon>Bacteria</taxon>
        <taxon>Pseudomonadati</taxon>
        <taxon>Pseudomonadota</taxon>
        <taxon>Alphaproteobacteria</taxon>
        <taxon>Hyphomicrobiales</taxon>
        <taxon>Bartonellaceae</taxon>
        <taxon>Bartonella</taxon>
    </lineage>
</organism>
<dbReference type="Gene3D" id="1.20.1640.10">
    <property type="entry name" value="Multidrug efflux transporter AcrB transmembrane domain"/>
    <property type="match status" value="1"/>
</dbReference>
<reference evidence="3" key="1">
    <citation type="journal article" date="2019" name="Int. J. Syst. Evol. Microbiol.">
        <title>The Global Catalogue of Microorganisms (GCM) 10K type strain sequencing project: providing services to taxonomists for standard genome sequencing and annotation.</title>
        <authorList>
            <consortium name="The Broad Institute Genomics Platform"/>
            <consortium name="The Broad Institute Genome Sequencing Center for Infectious Disease"/>
            <person name="Wu L."/>
            <person name="Ma J."/>
        </authorList>
    </citation>
    <scope>NUCLEOTIDE SEQUENCE [LARGE SCALE GENOMIC DNA]</scope>
    <source>
        <strain evidence="3">JCM 17706</strain>
    </source>
</reference>
<evidence type="ECO:0000313" key="2">
    <source>
        <dbReference type="EMBL" id="GAA5097145.1"/>
    </source>
</evidence>
<proteinExistence type="predicted"/>
<keyword evidence="1" id="KW-1133">Transmembrane helix</keyword>
<feature type="transmembrane region" description="Helical" evidence="1">
    <location>
        <begin position="27"/>
        <end position="45"/>
    </location>
</feature>
<accession>A0ABP9MIL1</accession>
<dbReference type="Pfam" id="PF00873">
    <property type="entry name" value="ACR_tran"/>
    <property type="match status" value="1"/>
</dbReference>
<dbReference type="PRINTS" id="PR00702">
    <property type="entry name" value="ACRIFLAVINRP"/>
</dbReference>
<keyword evidence="1" id="KW-0812">Transmembrane</keyword>
<sequence>MSQELNTKQAKVPEQGSIITLSIRRSVFTFVLNAMIMIAGISAWLNVDVRELSDVDTPVTTIITLFTGASAETIDREVTKVIEDAVARVSGVKTISSTSYFGISRVEVNLNVGVDLNIAASDIRDVLSRVTYTLQKKQMRLLSLKQTRMLLQ</sequence>
<dbReference type="PANTHER" id="PTHR32063">
    <property type="match status" value="1"/>
</dbReference>
<evidence type="ECO:0000313" key="3">
    <source>
        <dbReference type="Proteomes" id="UP001501525"/>
    </source>
</evidence>
<name>A0ABP9MIL1_9HYPH</name>
<keyword evidence="3" id="KW-1185">Reference proteome</keyword>
<gene>
    <name evidence="2" type="ORF">GCM10023260_06750</name>
</gene>
<evidence type="ECO:0000256" key="1">
    <source>
        <dbReference type="SAM" id="Phobius"/>
    </source>
</evidence>
<dbReference type="PANTHER" id="PTHR32063:SF24">
    <property type="entry name" value="CATION EFFLUX SYSTEM (ACRB_ACRD_ACRF FAMILY)"/>
    <property type="match status" value="1"/>
</dbReference>
<dbReference type="Proteomes" id="UP001501525">
    <property type="component" value="Unassembled WGS sequence"/>
</dbReference>
<dbReference type="InterPro" id="IPR001036">
    <property type="entry name" value="Acrflvin-R"/>
</dbReference>
<protein>
    <submittedName>
        <fullName evidence="2">Uncharacterized protein</fullName>
    </submittedName>
</protein>
<keyword evidence="1" id="KW-0472">Membrane</keyword>
<dbReference type="EMBL" id="BAABIY010000012">
    <property type="protein sequence ID" value="GAA5097145.1"/>
    <property type="molecule type" value="Genomic_DNA"/>
</dbReference>
<dbReference type="Gene3D" id="3.30.70.1430">
    <property type="entry name" value="Multidrug efflux transporter AcrB pore domain"/>
    <property type="match status" value="1"/>
</dbReference>
<comment type="caution">
    <text evidence="2">The sequence shown here is derived from an EMBL/GenBank/DDBJ whole genome shotgun (WGS) entry which is preliminary data.</text>
</comment>